<organism evidence="20 21">
    <name type="scientific">Pristionchus fissidentatus</name>
    <dbReference type="NCBI Taxonomy" id="1538716"/>
    <lineage>
        <taxon>Eukaryota</taxon>
        <taxon>Metazoa</taxon>
        <taxon>Ecdysozoa</taxon>
        <taxon>Nematoda</taxon>
        <taxon>Chromadorea</taxon>
        <taxon>Rhabditida</taxon>
        <taxon>Rhabditina</taxon>
        <taxon>Diplogasteromorpha</taxon>
        <taxon>Diplogasteroidea</taxon>
        <taxon>Neodiplogasteridae</taxon>
        <taxon>Pristionchus</taxon>
    </lineage>
</organism>
<dbReference type="FunFam" id="2.40.110.10:FF:000003">
    <property type="entry name" value="Acyl-coenzyme A oxidase"/>
    <property type="match status" value="1"/>
</dbReference>
<dbReference type="InterPro" id="IPR002655">
    <property type="entry name" value="Acyl-CoA_oxidase_C"/>
</dbReference>
<dbReference type="PANTHER" id="PTHR10909:SF250">
    <property type="entry name" value="PEROXISOMAL ACYL-COENZYME A OXIDASE 1"/>
    <property type="match status" value="1"/>
</dbReference>
<evidence type="ECO:0000313" key="21">
    <source>
        <dbReference type="Proteomes" id="UP001432322"/>
    </source>
</evidence>
<feature type="domain" description="Acyl-coenzyme A oxidase N-terminal" evidence="18">
    <location>
        <begin position="24"/>
        <end position="142"/>
    </location>
</feature>
<feature type="active site" description="Proton acceptor" evidence="14">
    <location>
        <position position="430"/>
    </location>
</feature>
<dbReference type="InterPro" id="IPR009100">
    <property type="entry name" value="AcylCoA_DH/oxidase_NM_dom_sf"/>
</dbReference>
<dbReference type="GO" id="GO:1904070">
    <property type="term" value="P:ascaroside biosynthetic process"/>
    <property type="evidence" value="ECO:0007669"/>
    <property type="project" value="TreeGrafter"/>
</dbReference>
<evidence type="ECO:0000259" key="16">
    <source>
        <dbReference type="Pfam" id="PF01756"/>
    </source>
</evidence>
<evidence type="ECO:0000313" key="20">
    <source>
        <dbReference type="EMBL" id="GMT21541.1"/>
    </source>
</evidence>
<dbReference type="Pfam" id="PF01756">
    <property type="entry name" value="ACOX"/>
    <property type="match status" value="1"/>
</dbReference>
<evidence type="ECO:0000256" key="3">
    <source>
        <dbReference type="ARBA" id="ARBA00004846"/>
    </source>
</evidence>
<evidence type="ECO:0000256" key="11">
    <source>
        <dbReference type="ARBA" id="ARBA00023098"/>
    </source>
</evidence>
<sequence length="669" mass="75777">MLNNYIRPGDNPDLTKERKTCSFDAEELTRFLCGSAEKVERKREIIRIVAADANFADRIPLDFLAREERIDVQARKCKYLMEKMNDLVTDEDEFIDLANEVFGTDGFPLILHLAVFIPVLQSQAESDLVSEYLPRSMSTQVIGAYAQTEMGHGSNLRELETTATFDRATDEFVINTPTRSATKWWPGNMGKMANHAIVTAQLHIDGKNHGPHNFLVQLRNYDDHMPMRGITVGDIGPKMAINTLDNGFLALDHVRIPRRQMLMKHAKVATNGTYTPPIHSKLNYGSMVFVRAHMIFTQARNLCSAVTIATRYSAVRRQGKIDKSSPEVQVLDYQTQQYRIFPQISRAFAYLFTGLEVKQLYKNAMRGLDEGETDLLPDLHALTSGLKSIVSYNAGLAVEQCRMACGEHGYSDASGLPKLYGLVIAGCTYEGENMVMLQQTARYLMKAVQWAEEGKKLSYSIEFMGKKARGRSTIGMHKGDMERENEAIMESIEHMARRLAVDASNQYKKRITGGDSEERAWNGVTVAMNRASRVYSRLFIIRSFHRRVLSSPHSLREVLTNLFSLYLHYESVDMAHHLLHDGHCSGEQIDYLKSKLNEELIKLRPNAVSLVDSFDQSDRLLNSVLGRRDGNVYDALYEWAKSSELNYTEVLPSFNAHIKGIMEADRAKM</sequence>
<name>A0AAV5VPL7_9BILA</name>
<evidence type="ECO:0000256" key="9">
    <source>
        <dbReference type="ARBA" id="ARBA00022840"/>
    </source>
</evidence>
<feature type="domain" description="Acyl-CoA oxidase C-terminal" evidence="16">
    <location>
        <begin position="486"/>
        <end position="662"/>
    </location>
</feature>
<keyword evidence="12" id="KW-0576">Peroxisome</keyword>
<keyword evidence="21" id="KW-1185">Reference proteome</keyword>
<feature type="binding site" evidence="15">
    <location>
        <position position="148"/>
    </location>
    <ligand>
        <name>FAD</name>
        <dbReference type="ChEBI" id="CHEBI:57692"/>
    </ligand>
</feature>
<evidence type="ECO:0000256" key="12">
    <source>
        <dbReference type="ARBA" id="ARBA00023140"/>
    </source>
</evidence>
<evidence type="ECO:0000259" key="19">
    <source>
        <dbReference type="Pfam" id="PF22924"/>
    </source>
</evidence>
<accession>A0AAV5VPL7</accession>
<dbReference type="Pfam" id="PF14749">
    <property type="entry name" value="Acyl-CoA_ox_N"/>
    <property type="match status" value="1"/>
</dbReference>
<keyword evidence="8" id="KW-0276">Fatty acid metabolism</keyword>
<dbReference type="GO" id="GO:0033540">
    <property type="term" value="P:fatty acid beta-oxidation using acyl-CoA oxidase"/>
    <property type="evidence" value="ECO:0007669"/>
    <property type="project" value="TreeGrafter"/>
</dbReference>
<evidence type="ECO:0000256" key="8">
    <source>
        <dbReference type="ARBA" id="ARBA00022832"/>
    </source>
</evidence>
<evidence type="ECO:0000256" key="10">
    <source>
        <dbReference type="ARBA" id="ARBA00023002"/>
    </source>
</evidence>
<dbReference type="InterPro" id="IPR006091">
    <property type="entry name" value="Acyl-CoA_Oxase/DH_mid-dom"/>
</dbReference>
<evidence type="ECO:0000256" key="4">
    <source>
        <dbReference type="ARBA" id="ARBA00006288"/>
    </source>
</evidence>
<reference evidence="20" key="1">
    <citation type="submission" date="2023-10" db="EMBL/GenBank/DDBJ databases">
        <title>Genome assembly of Pristionchus species.</title>
        <authorList>
            <person name="Yoshida K."/>
            <person name="Sommer R.J."/>
        </authorList>
    </citation>
    <scope>NUCLEOTIDE SEQUENCE</scope>
    <source>
        <strain evidence="20">RS5133</strain>
    </source>
</reference>
<evidence type="ECO:0000256" key="7">
    <source>
        <dbReference type="ARBA" id="ARBA00022827"/>
    </source>
</evidence>
<dbReference type="Gene3D" id="2.40.110.10">
    <property type="entry name" value="Butyryl-CoA Dehydrogenase, subunit A, domain 2"/>
    <property type="match status" value="1"/>
</dbReference>
<dbReference type="GO" id="GO:0055088">
    <property type="term" value="P:lipid homeostasis"/>
    <property type="evidence" value="ECO:0007669"/>
    <property type="project" value="TreeGrafter"/>
</dbReference>
<dbReference type="FunFam" id="1.20.140.10:FF:000013">
    <property type="entry name" value="Acyl-coenzyme A oxidase"/>
    <property type="match status" value="1"/>
</dbReference>
<dbReference type="PIRSF" id="PIRSF000168">
    <property type="entry name" value="Acyl-CoA_oxidase"/>
    <property type="match status" value="1"/>
</dbReference>
<keyword evidence="7 13" id="KW-0274">FAD</keyword>
<dbReference type="Proteomes" id="UP001432322">
    <property type="component" value="Unassembled WGS sequence"/>
</dbReference>
<dbReference type="InterPro" id="IPR036250">
    <property type="entry name" value="AcylCo_DH-like_C"/>
</dbReference>
<evidence type="ECO:0000259" key="17">
    <source>
        <dbReference type="Pfam" id="PF02770"/>
    </source>
</evidence>
<feature type="binding site" evidence="15">
    <location>
        <position position="187"/>
    </location>
    <ligand>
        <name>FAD</name>
        <dbReference type="ChEBI" id="CHEBI:57692"/>
    </ligand>
</feature>
<comment type="subcellular location">
    <subcellularLocation>
        <location evidence="2">Peroxisome</location>
    </subcellularLocation>
</comment>
<evidence type="ECO:0000256" key="5">
    <source>
        <dbReference type="ARBA" id="ARBA00022630"/>
    </source>
</evidence>
<dbReference type="FunFam" id="1.20.140.10:FF:000005">
    <property type="entry name" value="Acyl-coenzyme A oxidase"/>
    <property type="match status" value="1"/>
</dbReference>
<dbReference type="GO" id="GO:0071949">
    <property type="term" value="F:FAD binding"/>
    <property type="evidence" value="ECO:0007669"/>
    <property type="project" value="InterPro"/>
</dbReference>
<gene>
    <name evidence="20" type="ORF">PFISCL1PPCAC_12838</name>
</gene>
<dbReference type="Pfam" id="PF22924">
    <property type="entry name" value="ACOX_C_alpha1"/>
    <property type="match status" value="1"/>
</dbReference>
<dbReference type="SUPFAM" id="SSF56645">
    <property type="entry name" value="Acyl-CoA dehydrogenase NM domain-like"/>
    <property type="match status" value="1"/>
</dbReference>
<dbReference type="SUPFAM" id="SSF47203">
    <property type="entry name" value="Acyl-CoA dehydrogenase C-terminal domain-like"/>
    <property type="match status" value="2"/>
</dbReference>
<keyword evidence="6" id="KW-0547">Nucleotide-binding</keyword>
<comment type="pathway">
    <text evidence="3">Lipid metabolism; peroxisomal fatty acid beta-oxidation.</text>
</comment>
<proteinExistence type="inferred from homology"/>
<dbReference type="GO" id="GO:0005504">
    <property type="term" value="F:fatty acid binding"/>
    <property type="evidence" value="ECO:0007669"/>
    <property type="project" value="TreeGrafter"/>
</dbReference>
<dbReference type="InterPro" id="IPR037069">
    <property type="entry name" value="AcylCoA_DH/ox_N_sf"/>
</dbReference>
<evidence type="ECO:0000256" key="6">
    <source>
        <dbReference type="ARBA" id="ARBA00022741"/>
    </source>
</evidence>
<protein>
    <recommendedName>
        <fullName evidence="13">Acyl-coenzyme A oxidase</fullName>
    </recommendedName>
</protein>
<dbReference type="InterPro" id="IPR029320">
    <property type="entry name" value="Acyl-CoA_ox_N"/>
</dbReference>
<dbReference type="InterPro" id="IPR046373">
    <property type="entry name" value="Acyl-CoA_Oxase/DH_mid-dom_sf"/>
</dbReference>
<evidence type="ECO:0000256" key="2">
    <source>
        <dbReference type="ARBA" id="ARBA00004275"/>
    </source>
</evidence>
<evidence type="ECO:0000256" key="15">
    <source>
        <dbReference type="PIRSR" id="PIRSR000168-2"/>
    </source>
</evidence>
<dbReference type="GO" id="GO:0005524">
    <property type="term" value="F:ATP binding"/>
    <property type="evidence" value="ECO:0007669"/>
    <property type="project" value="UniProtKB-KW"/>
</dbReference>
<comment type="caution">
    <text evidence="20">The sequence shown here is derived from an EMBL/GenBank/DDBJ whole genome shotgun (WGS) entry which is preliminary data.</text>
</comment>
<keyword evidence="5 13" id="KW-0285">Flavoprotein</keyword>
<evidence type="ECO:0000259" key="18">
    <source>
        <dbReference type="Pfam" id="PF14749"/>
    </source>
</evidence>
<dbReference type="InterPro" id="IPR055060">
    <property type="entry name" value="ACOX_C_alpha1"/>
</dbReference>
<evidence type="ECO:0000256" key="13">
    <source>
        <dbReference type="PIRNR" id="PIRNR000168"/>
    </source>
</evidence>
<keyword evidence="11" id="KW-0443">Lipid metabolism</keyword>
<keyword evidence="9" id="KW-0067">ATP-binding</keyword>
<evidence type="ECO:0000256" key="14">
    <source>
        <dbReference type="PIRSR" id="PIRSR000168-1"/>
    </source>
</evidence>
<dbReference type="Gene3D" id="1.20.140.10">
    <property type="entry name" value="Butyryl-CoA Dehydrogenase, subunit A, domain 3"/>
    <property type="match status" value="2"/>
</dbReference>
<dbReference type="Pfam" id="PF02770">
    <property type="entry name" value="Acyl-CoA_dh_M"/>
    <property type="match status" value="1"/>
</dbReference>
<dbReference type="InterPro" id="IPR012258">
    <property type="entry name" value="Acyl-CoA_oxidase"/>
</dbReference>
<comment type="similarity">
    <text evidence="4 13">Belongs to the acyl-CoA oxidase family.</text>
</comment>
<dbReference type="AlphaFoldDB" id="A0AAV5VPL7"/>
<dbReference type="GO" id="GO:0005777">
    <property type="term" value="C:peroxisome"/>
    <property type="evidence" value="ECO:0007669"/>
    <property type="project" value="UniProtKB-SubCell"/>
</dbReference>
<comment type="cofactor">
    <cofactor evidence="1">
        <name>FAD</name>
        <dbReference type="ChEBI" id="CHEBI:57692"/>
    </cofactor>
</comment>
<keyword evidence="10" id="KW-0560">Oxidoreductase</keyword>
<feature type="domain" description="Acyl-CoA oxidase C-alpha1" evidence="19">
    <location>
        <begin position="284"/>
        <end position="445"/>
    </location>
</feature>
<feature type="domain" description="Acyl-CoA oxidase/dehydrogenase middle" evidence="17">
    <location>
        <begin position="144"/>
        <end position="253"/>
    </location>
</feature>
<evidence type="ECO:0000256" key="1">
    <source>
        <dbReference type="ARBA" id="ARBA00001974"/>
    </source>
</evidence>
<dbReference type="PANTHER" id="PTHR10909">
    <property type="entry name" value="ELECTRON TRANSPORT OXIDOREDUCTASE"/>
    <property type="match status" value="1"/>
</dbReference>
<dbReference type="Gene3D" id="1.10.540.10">
    <property type="entry name" value="Acyl-CoA dehydrogenase/oxidase, N-terminal domain"/>
    <property type="match status" value="1"/>
</dbReference>
<dbReference type="EMBL" id="BTSY01000004">
    <property type="protein sequence ID" value="GMT21541.1"/>
    <property type="molecule type" value="Genomic_DNA"/>
</dbReference>
<dbReference type="GO" id="GO:0003997">
    <property type="term" value="F:acyl-CoA oxidase activity"/>
    <property type="evidence" value="ECO:0007669"/>
    <property type="project" value="InterPro"/>
</dbReference>